<proteinExistence type="predicted"/>
<feature type="transmembrane region" description="Helical" evidence="1">
    <location>
        <begin position="239"/>
        <end position="260"/>
    </location>
</feature>
<feature type="transmembrane region" description="Helical" evidence="1">
    <location>
        <begin position="390"/>
        <end position="409"/>
    </location>
</feature>
<organism evidence="2 3">
    <name type="scientific">Anaerolinea thermophila</name>
    <dbReference type="NCBI Taxonomy" id="167964"/>
    <lineage>
        <taxon>Bacteria</taxon>
        <taxon>Bacillati</taxon>
        <taxon>Chloroflexota</taxon>
        <taxon>Anaerolineae</taxon>
        <taxon>Anaerolineales</taxon>
        <taxon>Anaerolineaceae</taxon>
        <taxon>Anaerolinea</taxon>
    </lineage>
</organism>
<keyword evidence="1" id="KW-1133">Transmembrane helix</keyword>
<feature type="transmembrane region" description="Helical" evidence="1">
    <location>
        <begin position="161"/>
        <end position="182"/>
    </location>
</feature>
<feature type="transmembrane region" description="Helical" evidence="1">
    <location>
        <begin position="329"/>
        <end position="350"/>
    </location>
</feature>
<feature type="transmembrane region" description="Helical" evidence="1">
    <location>
        <begin position="189"/>
        <end position="204"/>
    </location>
</feature>
<keyword evidence="1" id="KW-0812">Transmembrane</keyword>
<evidence type="ECO:0000313" key="2">
    <source>
        <dbReference type="EMBL" id="KUK46053.1"/>
    </source>
</evidence>
<feature type="transmembrane region" description="Helical" evidence="1">
    <location>
        <begin position="100"/>
        <end position="123"/>
    </location>
</feature>
<protein>
    <submittedName>
        <fullName evidence="2">Putative membrane protein</fullName>
    </submittedName>
</protein>
<feature type="transmembrane region" description="Helical" evidence="1">
    <location>
        <begin position="130"/>
        <end position="149"/>
    </location>
</feature>
<comment type="caution">
    <text evidence="2">The sequence shown here is derived from an EMBL/GenBank/DDBJ whole genome shotgun (WGS) entry which is preliminary data.</text>
</comment>
<dbReference type="InterPro" id="IPR045691">
    <property type="entry name" value="DUF6056"/>
</dbReference>
<evidence type="ECO:0000256" key="1">
    <source>
        <dbReference type="SAM" id="Phobius"/>
    </source>
</evidence>
<evidence type="ECO:0000313" key="3">
    <source>
        <dbReference type="Proteomes" id="UP000064249"/>
    </source>
</evidence>
<reference evidence="2 3" key="1">
    <citation type="journal article" date="2015" name="MBio">
        <title>Genome-Resolved Metagenomic Analysis Reveals Roles for Candidate Phyla and Other Microbial Community Members in Biogeochemical Transformations in Oil Reservoirs.</title>
        <authorList>
            <person name="Hu P."/>
            <person name="Tom L."/>
            <person name="Singh A."/>
            <person name="Thomas B.C."/>
            <person name="Baker B.J."/>
            <person name="Piceno Y.M."/>
            <person name="Andersen G.L."/>
            <person name="Banfield J.F."/>
        </authorList>
    </citation>
    <scope>NUCLEOTIDE SEQUENCE [LARGE SCALE GENOMIC DNA]</scope>
    <source>
        <strain evidence="2">46_16</strain>
    </source>
</reference>
<accession>A0A101FX30</accession>
<sequence length="489" mass="56076">MENRTMKPHFQCPLDRQKTNRLFYTALVFASLFLSIALAVYVYRGFYSRYWADDYCHSATLQEYGIARGVLNSYNNWSNRFSAIFFVGISELFGDKAISFLPGLVIALTVLIYAYLFHLLFLLKKCKVNFLVSFLISQIFTFFLLLMSPNLFQSIYWRAGMISYFAPLIFLGLAFVILCVDLTYGIKKYKYVIFFLLSFVMGGFSETFTVFQIGIWCILWITTLIFVKGQNKDKLKKDFIPLILGALLSLVIVLMAPGNFVRLNQAHTELKFTNLIPLSLKYGWDFVYDSIKSFPVPNFLLFAQMSIIGYHTVQDSSKFFQSKNTARNFFIFLFLFSYILIVCVAAPSVFTMQTYPEERAWMLGRFVTVLTIIVTGFSAGILSHRWMDRVVDTCLISIIILLLLSIYPLKGAWAEWQQLPQWQAIAQAWDERHADILKKTASGETSLIVPAFDSIGSVAELTADPHYWVNVCAAEYYGLEEITALEVLP</sequence>
<feature type="transmembrane region" description="Helical" evidence="1">
    <location>
        <begin position="21"/>
        <end position="43"/>
    </location>
</feature>
<dbReference type="EMBL" id="LGFU01000081">
    <property type="protein sequence ID" value="KUK46053.1"/>
    <property type="molecule type" value="Genomic_DNA"/>
</dbReference>
<keyword evidence="1" id="KW-0472">Membrane</keyword>
<dbReference type="AlphaFoldDB" id="A0A101FX30"/>
<gene>
    <name evidence="2" type="ORF">XD73_1073</name>
</gene>
<feature type="transmembrane region" description="Helical" evidence="1">
    <location>
        <begin position="362"/>
        <end position="383"/>
    </location>
</feature>
<name>A0A101FX30_9CHLR</name>
<dbReference type="Proteomes" id="UP000064249">
    <property type="component" value="Unassembled WGS sequence"/>
</dbReference>
<dbReference type="Pfam" id="PF19528">
    <property type="entry name" value="DUF6056"/>
    <property type="match status" value="1"/>
</dbReference>